<gene>
    <name evidence="31" type="ORF">ABB53_021230</name>
    <name evidence="10" type="ORF">AH359_23005</name>
    <name evidence="11" type="ORF">B4V94_23315</name>
    <name evidence="5" type="ORF">CNQ75_23700</name>
    <name evidence="7" type="ORF">CTQ69_15895</name>
    <name evidence="9" type="ORF">DLB95_20630</name>
    <name evidence="30" type="ORF">EL06_18140</name>
    <name evidence="8" type="ORF">FNI27_19230</name>
    <name evidence="27" type="ORF">G0D47_23970</name>
    <name evidence="29" type="ORF">G2997_23005</name>
    <name evidence="28" type="ORF">G3A00_14935</name>
    <name evidence="24" type="ORF">GB016_14140</name>
    <name evidence="25" type="ORF">GB246_21530</name>
    <name evidence="14" type="ORF">GB348_19820</name>
    <name evidence="26" type="ORF">GB480_24895</name>
    <name evidence="15" type="ORF">GBW00_14640</name>
    <name evidence="17" type="ORF">GBX19_22665</name>
    <name evidence="16" type="ORF">GBX62_23880</name>
    <name evidence="12" type="ORF">GBY11_21685</name>
    <name evidence="19" type="ORF">GBY15_23020</name>
    <name evidence="18" type="ORF">GBY29_23380</name>
    <name evidence="20" type="ORF">GBY49_22860</name>
    <name evidence="21" type="ORF">GBZ04_23405</name>
    <name evidence="13" type="ORF">GBZ10_21555</name>
    <name evidence="22" type="ORF">GBZ12_23040</name>
    <name evidence="23" type="ORF">GBZ37_22005</name>
    <name evidence="32" type="ORF">JMJ85_21690</name>
    <name evidence="6" type="ORF">PG27_21690</name>
</gene>
<evidence type="ECO:0000313" key="20">
    <source>
        <dbReference type="EMBL" id="HAB4459069.1"/>
    </source>
</evidence>
<dbReference type="EMBL" id="DAAGVB010000153">
    <property type="protein sequence ID" value="HAB4676586.1"/>
    <property type="molecule type" value="Genomic_DNA"/>
</dbReference>
<evidence type="ECO:0000313" key="12">
    <source>
        <dbReference type="EMBL" id="HAB1778061.1"/>
    </source>
</evidence>
<evidence type="ECO:0000313" key="33">
    <source>
        <dbReference type="Proteomes" id="UP000230639"/>
    </source>
</evidence>
<dbReference type="EMBL" id="DAAGTH010000098">
    <property type="protein sequence ID" value="HAB4467531.1"/>
    <property type="molecule type" value="Genomic_DNA"/>
</dbReference>
<dbReference type="EMBL" id="AAGLNK010000027">
    <property type="protein sequence ID" value="EBP3695745.1"/>
    <property type="molecule type" value="Genomic_DNA"/>
</dbReference>
<dbReference type="EMBL" id="AAIBIC010000019">
    <property type="protein sequence ID" value="ECC3915449.1"/>
    <property type="molecule type" value="Genomic_DNA"/>
</dbReference>
<dbReference type="Gene3D" id="1.10.10.60">
    <property type="entry name" value="Homeodomain-like"/>
    <property type="match status" value="1"/>
</dbReference>
<evidence type="ECO:0000313" key="21">
    <source>
        <dbReference type="EMBL" id="HAB4467531.1"/>
    </source>
</evidence>
<organism evidence="5 33">
    <name type="scientific">Salmonella diarizonae</name>
    <dbReference type="NCBI Taxonomy" id="59204"/>
    <lineage>
        <taxon>Bacteria</taxon>
        <taxon>Pseudomonadati</taxon>
        <taxon>Pseudomonadota</taxon>
        <taxon>Gammaproteobacteria</taxon>
        <taxon>Enterobacterales</taxon>
        <taxon>Enterobacteriaceae</taxon>
        <taxon>Salmonella</taxon>
    </lineage>
</organism>
<dbReference type="EMBL" id="DAAGPC010000121">
    <property type="protein sequence ID" value="HAB3980253.1"/>
    <property type="molecule type" value="Genomic_DNA"/>
</dbReference>
<dbReference type="EMBL" id="AALSXK010000043">
    <property type="protein sequence ID" value="EDD0504095.1"/>
    <property type="molecule type" value="Genomic_DNA"/>
</dbReference>
<reference evidence="32" key="8">
    <citation type="submission" date="2021-07" db="EMBL/GenBank/DDBJ databases">
        <title>Whole-Genome Sequences of non-enterica strains of Salmonella enterica isolated from poultry houses.</title>
        <authorList>
            <person name="Lamas A."/>
            <person name="Regal P."/>
            <person name="Miranda J.M."/>
            <person name="Vazquez B."/>
            <person name="Cepeda A."/>
            <person name="Franco C.M."/>
        </authorList>
    </citation>
    <scope>NUCLEOTIDE SEQUENCE</scope>
    <source>
        <strain evidence="32">LHICA_D1</strain>
    </source>
</reference>
<dbReference type="Pfam" id="PF12833">
    <property type="entry name" value="HTH_18"/>
    <property type="match status" value="1"/>
</dbReference>
<evidence type="ECO:0000313" key="23">
    <source>
        <dbReference type="EMBL" id="HAB4722012.1"/>
    </source>
</evidence>
<keyword evidence="3" id="KW-0804">Transcription</keyword>
<evidence type="ECO:0000313" key="16">
    <source>
        <dbReference type="EMBL" id="HAB3966927.1"/>
    </source>
</evidence>
<evidence type="ECO:0000313" key="31">
    <source>
        <dbReference type="EMBL" id="QWJ69195.1"/>
    </source>
</evidence>
<feature type="domain" description="HTH araC/xylS-type" evidence="4">
    <location>
        <begin position="186"/>
        <end position="283"/>
    </location>
</feature>
<dbReference type="PANTHER" id="PTHR43280">
    <property type="entry name" value="ARAC-FAMILY TRANSCRIPTIONAL REGULATOR"/>
    <property type="match status" value="1"/>
</dbReference>
<evidence type="ECO:0000313" key="15">
    <source>
        <dbReference type="EMBL" id="HAB3843159.1"/>
    </source>
</evidence>
<protein>
    <submittedName>
        <fullName evidence="5">AraC family transcriptional regulator</fullName>
    </submittedName>
    <submittedName>
        <fullName evidence="10">Helix-turn-helix domain-containing protein</fullName>
    </submittedName>
    <submittedName>
        <fullName evidence="6">Helix-turn-helix transcriptional regulator</fullName>
    </submittedName>
</protein>
<dbReference type="EMBL" id="DAAGQE010000104">
    <property type="protein sequence ID" value="HAB4102434.1"/>
    <property type="molecule type" value="Genomic_DNA"/>
</dbReference>
<reference evidence="6" key="4">
    <citation type="submission" date="2018-07" db="EMBL/GenBank/DDBJ databases">
        <authorList>
            <consortium name="GenomeTrakr network: Whole genome sequencing for foodborne pathogen traceback"/>
        </authorList>
    </citation>
    <scope>NUCLEOTIDE SEQUENCE</scope>
    <source>
        <strain evidence="6">CFSAN008697</strain>
        <strain evidence="31">CFSAN030538</strain>
        <strain evidence="10">FDA00001986</strain>
        <strain evidence="30">FMA0132</strain>
    </source>
</reference>
<evidence type="ECO:0000313" key="19">
    <source>
        <dbReference type="EMBL" id="HAB4102434.1"/>
    </source>
</evidence>
<evidence type="ECO:0000313" key="32">
    <source>
        <dbReference type="EMBL" id="QXN83332.1"/>
    </source>
</evidence>
<evidence type="ECO:0000313" key="29">
    <source>
        <dbReference type="EMBL" id="HAE1597406.1"/>
    </source>
</evidence>
<dbReference type="EMBL" id="DAAGVL010000046">
    <property type="protein sequence ID" value="HAB4722012.1"/>
    <property type="molecule type" value="Genomic_DNA"/>
</dbReference>
<dbReference type="EMBL" id="DAAFZM010000032">
    <property type="protein sequence ID" value="HAB2186827.1"/>
    <property type="molecule type" value="Genomic_DNA"/>
</dbReference>
<dbReference type="InterPro" id="IPR009057">
    <property type="entry name" value="Homeodomain-like_sf"/>
</dbReference>
<dbReference type="EMBL" id="DAAGPR010000139">
    <property type="protein sequence ID" value="HAB4052643.1"/>
    <property type="molecule type" value="Genomic_DNA"/>
</dbReference>
<evidence type="ECO:0000313" key="27">
    <source>
        <dbReference type="EMBL" id="HAC6767604.1"/>
    </source>
</evidence>
<reference evidence="12" key="2">
    <citation type="journal article" date="2018" name="Genome Biol.">
        <title>SKESA: strategic k-mer extension for scrupulous assemblies.</title>
        <authorList>
            <person name="Souvorov A."/>
            <person name="Agarwala R."/>
            <person name="Lipman D.J."/>
        </authorList>
    </citation>
    <scope>NUCLEOTIDE SEQUENCE</scope>
    <source>
        <strain evidence="27">11-1391</strain>
        <strain evidence="12">Salmonella enterica</strain>
    </source>
</reference>
<evidence type="ECO:0000313" key="26">
    <source>
        <dbReference type="EMBL" id="HAB6342047.1"/>
    </source>
</evidence>
<dbReference type="EMBL" id="DAAFWI010000052">
    <property type="protein sequence ID" value="HAB1778061.1"/>
    <property type="molecule type" value="Genomic_DNA"/>
</dbReference>
<evidence type="ECO:0000313" key="14">
    <source>
        <dbReference type="EMBL" id="HAB2186827.1"/>
    </source>
</evidence>
<dbReference type="GO" id="GO:0043565">
    <property type="term" value="F:sequence-specific DNA binding"/>
    <property type="evidence" value="ECO:0007669"/>
    <property type="project" value="InterPro"/>
</dbReference>
<evidence type="ECO:0000313" key="28">
    <source>
        <dbReference type="EMBL" id="HAE1475226.1"/>
    </source>
</evidence>
<dbReference type="RefSeq" id="WP_023249481.1">
    <property type="nucleotide sequence ID" value="NZ_CP011288.1"/>
</dbReference>
<evidence type="ECO:0000313" key="24">
    <source>
        <dbReference type="EMBL" id="HAB5017648.1"/>
    </source>
</evidence>
<dbReference type="EMBL" id="DAAGNY010000014">
    <property type="protein sequence ID" value="HAB3843159.1"/>
    <property type="molecule type" value="Genomic_DNA"/>
</dbReference>
<dbReference type="EMBL" id="DAAGOZ010000071">
    <property type="protein sequence ID" value="HAB3966927.1"/>
    <property type="molecule type" value="Genomic_DNA"/>
</dbReference>
<evidence type="ECO:0000313" key="18">
    <source>
        <dbReference type="EMBL" id="HAB4052643.1"/>
    </source>
</evidence>
<evidence type="ECO:0000313" key="9">
    <source>
        <dbReference type="EMBL" id="ECJ4379571.1"/>
    </source>
</evidence>
<dbReference type="EMBL" id="DAAQZS010000014">
    <property type="protein sequence ID" value="HAE1475226.1"/>
    <property type="molecule type" value="Genomic_DNA"/>
</dbReference>
<keyword evidence="2" id="KW-0238">DNA-binding</keyword>
<dbReference type="EMBL" id="DAAFWY010000034">
    <property type="protein sequence ID" value="HAB1848943.1"/>
    <property type="molecule type" value="Genomic_DNA"/>
</dbReference>
<dbReference type="EMBL" id="DAAHJH010000046">
    <property type="protein sequence ID" value="HAB6342047.1"/>
    <property type="molecule type" value="Genomic_DNA"/>
</dbReference>
<keyword evidence="1" id="KW-0805">Transcription regulation</keyword>
<evidence type="ECO:0000313" key="11">
    <source>
        <dbReference type="EMBL" id="EDH7458288.1"/>
    </source>
</evidence>
<evidence type="ECO:0000256" key="1">
    <source>
        <dbReference type="ARBA" id="ARBA00023015"/>
    </source>
</evidence>
<evidence type="ECO:0000313" key="6">
    <source>
        <dbReference type="EMBL" id="EBP3695745.1"/>
    </source>
</evidence>
<dbReference type="EMBL" id="RSHK01000018">
    <property type="protein sequence ID" value="MIE71288.1"/>
    <property type="molecule type" value="Genomic_DNA"/>
</dbReference>
<dbReference type="EMBL" id="DAAMII010000067">
    <property type="protein sequence ID" value="HAC6767604.1"/>
    <property type="molecule type" value="Genomic_DNA"/>
</dbReference>
<dbReference type="PANTHER" id="PTHR43280:SF11">
    <property type="entry name" value="RCS-SPECIFIC HTH-TYPE TRANSCRIPTIONAL ACTIVATOR RCLR"/>
    <property type="match status" value="1"/>
</dbReference>
<dbReference type="SUPFAM" id="SSF46689">
    <property type="entry name" value="Homeodomain-like"/>
    <property type="match status" value="1"/>
</dbReference>
<dbReference type="EMBL" id="AAIXUH010000016">
    <property type="protein sequence ID" value="ECJ2915071.1"/>
    <property type="molecule type" value="Genomic_DNA"/>
</dbReference>
<dbReference type="EMBL" id="AAMIRF010000062">
    <property type="protein sequence ID" value="EDH7458288.1"/>
    <property type="molecule type" value="Genomic_DNA"/>
</dbReference>
<evidence type="ECO:0000313" key="30">
    <source>
        <dbReference type="EMBL" id="MIE71288.1"/>
    </source>
</evidence>
<dbReference type="EMBL" id="DAAQZP010000119">
    <property type="protein sequence ID" value="HAE1597406.1"/>
    <property type="molecule type" value="Genomic_DNA"/>
</dbReference>
<accession>A0A2I5HNY5</accession>
<reference evidence="31" key="7">
    <citation type="submission" date="2021-05" db="EMBL/GenBank/DDBJ databases">
        <title>Whole genome PacBio Sequel sequence of Salmonella enterica subsp. enterica.</title>
        <authorList>
            <person name="Hoffmann M."/>
            <person name="Balkey M."/>
            <person name="Luo Y."/>
        </authorList>
    </citation>
    <scope>NUCLEOTIDE SEQUENCE</scope>
    <source>
        <strain evidence="31">CFSAN030538</strain>
    </source>
</reference>
<evidence type="ECO:0000313" key="25">
    <source>
        <dbReference type="EMBL" id="HAB5843303.1"/>
    </source>
</evidence>
<reference evidence="11" key="3">
    <citation type="submission" date="2018-07" db="EMBL/GenBank/DDBJ databases">
        <authorList>
            <consortium name="PulseNet: The National Subtyping Network for Foodborne Disease Surveillance"/>
            <person name="Tarr C.L."/>
            <person name="Trees E."/>
            <person name="Katz L.S."/>
            <person name="Carleton-Romer H.A."/>
            <person name="Stroika S."/>
            <person name="Kucerova Z."/>
            <person name="Roache K.F."/>
            <person name="Sabol A.L."/>
            <person name="Besser J."/>
            <person name="Gerner-Smidt P."/>
        </authorList>
    </citation>
    <scope>NUCLEOTIDE SEQUENCE</scope>
    <source>
        <strain evidence="11">PNUSAS008615</strain>
    </source>
</reference>
<reference evidence="12" key="6">
    <citation type="submission" date="2019-10" db="EMBL/GenBank/DDBJ databases">
        <authorList>
            <consortium name="NCBI Pathogen Detection Project"/>
        </authorList>
    </citation>
    <scope>NUCLEOTIDE SEQUENCE</scope>
    <source>
        <strain evidence="27">11-1391</strain>
        <strain evidence="12">Salmonella enterica</strain>
    </source>
</reference>
<evidence type="ECO:0000313" key="22">
    <source>
        <dbReference type="EMBL" id="HAB4676586.1"/>
    </source>
</evidence>
<evidence type="ECO:0000313" key="10">
    <source>
        <dbReference type="EMBL" id="EDD0504095.1"/>
    </source>
</evidence>
<reference evidence="7" key="5">
    <citation type="submission" date="2018-08" db="EMBL/GenBank/DDBJ databases">
        <authorList>
            <person name="Ashton P.M."/>
            <person name="Dallman T."/>
            <person name="Nair S."/>
            <person name="De Pinna E."/>
            <person name="Peters T."/>
            <person name="Grant K."/>
        </authorList>
    </citation>
    <scope>NUCLEOTIDE SEQUENCE [LARGE SCALE GENOMIC DNA]</scope>
    <source>
        <strain evidence="7">294779</strain>
        <strain evidence="9">474878</strain>
        <strain evidence="8">481463</strain>
    </source>
</reference>
<dbReference type="Proteomes" id="UP000885362">
    <property type="component" value="Unassembled WGS sequence"/>
</dbReference>
<evidence type="ECO:0000313" key="7">
    <source>
        <dbReference type="EMBL" id="ECC3915449.1"/>
    </source>
</evidence>
<dbReference type="GO" id="GO:0003700">
    <property type="term" value="F:DNA-binding transcription factor activity"/>
    <property type="evidence" value="ECO:0007669"/>
    <property type="project" value="InterPro"/>
</dbReference>
<name>A0A2I5HNY5_SALDZ</name>
<evidence type="ECO:0000256" key="3">
    <source>
        <dbReference type="ARBA" id="ARBA00023163"/>
    </source>
</evidence>
<dbReference type="EMBL" id="AAIYJF010000019">
    <property type="protein sequence ID" value="ECJ4379571.1"/>
    <property type="molecule type" value="Genomic_DNA"/>
</dbReference>
<evidence type="ECO:0000259" key="4">
    <source>
        <dbReference type="PROSITE" id="PS01124"/>
    </source>
</evidence>
<dbReference type="InterPro" id="IPR018060">
    <property type="entry name" value="HTH_AraC"/>
</dbReference>
<dbReference type="EMBL" id="DAAHFA010000037">
    <property type="protein sequence ID" value="HAB5843303.1"/>
    <property type="molecule type" value="Genomic_DNA"/>
</dbReference>
<sequence>MSKQNEHFVKQVSTGIFDNKMTNLEISLPFCFFLYTKDRPFYMSFSGDILKINKGQAIFIKKSVPFSVLLNWGKMENGLVRNDIVSLKIPQQAIIEYNRHYIYKDQNEPRAWASNDYIIINFSHEQTKDYTLINALIESFPVTATGEILYDHVDEAKYMLILSLIKQKNAALEDMILSYSSLTTSEKVASLIMSDYSKNWKSKDLAMQMNMSVSTFKKKMYKDTGSVSSYITKIKMIEALRQLRRTNRPINAIAISLGYTSSSYFTSVFKKHFKIFPSEIRKNDGHPTEGSTENYP</sequence>
<evidence type="ECO:0000313" key="17">
    <source>
        <dbReference type="EMBL" id="HAB3980253.1"/>
    </source>
</evidence>
<proteinExistence type="predicted"/>
<dbReference type="STRING" id="59204.UQ49_02395"/>
<evidence type="ECO:0000256" key="2">
    <source>
        <dbReference type="ARBA" id="ARBA00023125"/>
    </source>
</evidence>
<dbReference type="EMBL" id="CP078142">
    <property type="protein sequence ID" value="QXN83332.1"/>
    <property type="molecule type" value="Genomic_DNA"/>
</dbReference>
<evidence type="ECO:0000313" key="13">
    <source>
        <dbReference type="EMBL" id="HAB1848943.1"/>
    </source>
</evidence>
<dbReference type="EMBL" id="DAAGTE010000163">
    <property type="protein sequence ID" value="HAB4459069.1"/>
    <property type="molecule type" value="Genomic_DNA"/>
</dbReference>
<dbReference type="PROSITE" id="PS01124">
    <property type="entry name" value="HTH_ARAC_FAMILY_2"/>
    <property type="match status" value="1"/>
</dbReference>
<dbReference type="Proteomes" id="UP000230639">
    <property type="component" value="Chromosome"/>
</dbReference>
<reference evidence="5 33" key="1">
    <citation type="submission" date="2017-09" db="EMBL/GenBank/DDBJ databases">
        <title>Complete genome of Salmonella enterica subsp. diarizonae isolated from stool of a patient with bacterial enteropathy.</title>
        <authorList>
            <person name="Zhou J."/>
            <person name="Chen Q."/>
            <person name="Guo L."/>
            <person name="Fan J."/>
        </authorList>
    </citation>
    <scope>NUCLEOTIDE SEQUENCE [LARGE SCALE GENOMIC DNA]</scope>
    <source>
        <strain evidence="5 33">HZS154</strain>
    </source>
</reference>
<dbReference type="AlphaFoldDB" id="A0A2I5HNY5"/>
<evidence type="ECO:0000313" key="5">
    <source>
        <dbReference type="EMBL" id="ATW57242.1"/>
    </source>
</evidence>
<dbReference type="Proteomes" id="UP000839735">
    <property type="component" value="Unassembled WGS sequence"/>
</dbReference>
<evidence type="ECO:0000313" key="8">
    <source>
        <dbReference type="EMBL" id="ECJ2915071.1"/>
    </source>
</evidence>
<dbReference type="PRINTS" id="PR00032">
    <property type="entry name" value="HTHARAC"/>
</dbReference>
<dbReference type="EMBL" id="CP023345">
    <property type="protein sequence ID" value="ATW57242.1"/>
    <property type="molecule type" value="Genomic_DNA"/>
</dbReference>
<dbReference type="EMBL" id="CP075144">
    <property type="protein sequence ID" value="QWJ69195.1"/>
    <property type="molecule type" value="Genomic_DNA"/>
</dbReference>
<dbReference type="EMBL" id="DAAGXW010000015">
    <property type="protein sequence ID" value="HAB5017648.1"/>
    <property type="molecule type" value="Genomic_DNA"/>
</dbReference>
<dbReference type="InterPro" id="IPR020449">
    <property type="entry name" value="Tscrpt_reg_AraC-type_HTH"/>
</dbReference>
<dbReference type="Proteomes" id="UP000839781">
    <property type="component" value="Unassembled WGS sequence"/>
</dbReference>
<dbReference type="SMART" id="SM00342">
    <property type="entry name" value="HTH_ARAC"/>
    <property type="match status" value="1"/>
</dbReference>